<dbReference type="InterPro" id="IPR036291">
    <property type="entry name" value="NAD(P)-bd_dom_sf"/>
</dbReference>
<comment type="caution">
    <text evidence="3">The sequence shown here is derived from an EMBL/GenBank/DDBJ whole genome shotgun (WGS) entry which is preliminary data.</text>
</comment>
<dbReference type="PRINTS" id="PR00080">
    <property type="entry name" value="SDRFAMILY"/>
</dbReference>
<dbReference type="InterPro" id="IPR002347">
    <property type="entry name" value="SDR_fam"/>
</dbReference>
<evidence type="ECO:0000256" key="1">
    <source>
        <dbReference type="ARBA" id="ARBA00006484"/>
    </source>
</evidence>
<evidence type="ECO:0000256" key="2">
    <source>
        <dbReference type="ARBA" id="ARBA00023002"/>
    </source>
</evidence>
<sequence>MSGVVIVTGGSRGVGAEVCALAAADGFDVVVNYASDGEAAEAVAERVRAQGRQALTVRADVSSEEDVTAMFAAAASLGPLTGLVNNAGVVGSAARLDEHDAETVRRVMDVNVTGVFLCLRAAVRRMSSRYGGDGGSIVNITSVAARLGAPGEWVHYAASKAAVETMTFGLAKEVAAEGVRVNAVSPGLVDTDFHATAGVPDRVARLGPSLPMGRAATPGEVAEAVVWLLSPRASYTSGAILPVAGAR</sequence>
<dbReference type="OrthoDB" id="20590at2"/>
<dbReference type="AlphaFoldDB" id="A0A4Q7JEP2"/>
<dbReference type="Pfam" id="PF13561">
    <property type="entry name" value="adh_short_C2"/>
    <property type="match status" value="1"/>
</dbReference>
<dbReference type="SUPFAM" id="SSF51735">
    <property type="entry name" value="NAD(P)-binding Rossmann-fold domains"/>
    <property type="match status" value="1"/>
</dbReference>
<dbReference type="InterPro" id="IPR020904">
    <property type="entry name" value="Sc_DH/Rdtase_CS"/>
</dbReference>
<dbReference type="GO" id="GO:0016491">
    <property type="term" value="F:oxidoreductase activity"/>
    <property type="evidence" value="ECO:0007669"/>
    <property type="project" value="UniProtKB-KW"/>
</dbReference>
<comment type="similarity">
    <text evidence="1">Belongs to the short-chain dehydrogenases/reductases (SDR) family.</text>
</comment>
<dbReference type="PANTHER" id="PTHR43639:SF1">
    <property type="entry name" value="SHORT-CHAIN DEHYDROGENASE_REDUCTASE FAMILY PROTEIN"/>
    <property type="match status" value="1"/>
</dbReference>
<dbReference type="RefSeq" id="WP_130473999.1">
    <property type="nucleotide sequence ID" value="NZ_SFCC01000002.1"/>
</dbReference>
<accession>A0A4Q7JEP2</accession>
<dbReference type="FunFam" id="3.40.50.720:FF:000084">
    <property type="entry name" value="Short-chain dehydrogenase reductase"/>
    <property type="match status" value="1"/>
</dbReference>
<proteinExistence type="inferred from homology"/>
<keyword evidence="2" id="KW-0560">Oxidoreductase</keyword>
<evidence type="ECO:0000313" key="4">
    <source>
        <dbReference type="Proteomes" id="UP000292003"/>
    </source>
</evidence>
<protein>
    <submittedName>
        <fullName evidence="3">SDR family oxidoreductase</fullName>
    </submittedName>
</protein>
<gene>
    <name evidence="3" type="ORF">EWH70_04805</name>
</gene>
<name>A0A4Q7JEP2_9PSEU</name>
<dbReference type="Gene3D" id="3.40.50.720">
    <property type="entry name" value="NAD(P)-binding Rossmann-like Domain"/>
    <property type="match status" value="1"/>
</dbReference>
<dbReference type="PROSITE" id="PS00061">
    <property type="entry name" value="ADH_SHORT"/>
    <property type="match status" value="1"/>
</dbReference>
<organism evidence="3 4">
    <name type="scientific">Amycolatopsis suaedae</name>
    <dbReference type="NCBI Taxonomy" id="2510978"/>
    <lineage>
        <taxon>Bacteria</taxon>
        <taxon>Bacillati</taxon>
        <taxon>Actinomycetota</taxon>
        <taxon>Actinomycetes</taxon>
        <taxon>Pseudonocardiales</taxon>
        <taxon>Pseudonocardiaceae</taxon>
        <taxon>Amycolatopsis</taxon>
    </lineage>
</organism>
<evidence type="ECO:0000313" key="3">
    <source>
        <dbReference type="EMBL" id="RZQ65213.1"/>
    </source>
</evidence>
<dbReference type="Proteomes" id="UP000292003">
    <property type="component" value="Unassembled WGS sequence"/>
</dbReference>
<dbReference type="PRINTS" id="PR00081">
    <property type="entry name" value="GDHRDH"/>
</dbReference>
<keyword evidence="4" id="KW-1185">Reference proteome</keyword>
<dbReference type="PANTHER" id="PTHR43639">
    <property type="entry name" value="OXIDOREDUCTASE, SHORT-CHAIN DEHYDROGENASE/REDUCTASE FAMILY (AFU_ORTHOLOGUE AFUA_5G02870)"/>
    <property type="match status" value="1"/>
</dbReference>
<reference evidence="3 4" key="1">
    <citation type="submission" date="2019-02" db="EMBL/GenBank/DDBJ databases">
        <title>Draft genome sequence of Amycolatopsis sp. 8-3EHSu isolated from roots of Suaeda maritima.</title>
        <authorList>
            <person name="Duangmal K."/>
            <person name="Chantavorakit T."/>
        </authorList>
    </citation>
    <scope>NUCLEOTIDE SEQUENCE [LARGE SCALE GENOMIC DNA]</scope>
    <source>
        <strain evidence="3 4">8-3EHSu</strain>
    </source>
</reference>
<dbReference type="CDD" id="cd05233">
    <property type="entry name" value="SDR_c"/>
    <property type="match status" value="1"/>
</dbReference>
<dbReference type="EMBL" id="SFCC01000002">
    <property type="protein sequence ID" value="RZQ65213.1"/>
    <property type="molecule type" value="Genomic_DNA"/>
</dbReference>